<comment type="similarity">
    <text evidence="2">Belongs to the bacterial ribosomal protein bS18 family. Mitochondrion-specific ribosomal protein mS40 subfamily.</text>
</comment>
<dbReference type="InterPro" id="IPR001648">
    <property type="entry name" value="Ribosomal_bS18"/>
</dbReference>
<dbReference type="PANTHER" id="PTHR13329:SF2">
    <property type="entry name" value="SMALL RIBOSOMAL SUBUNIT PROTEIN MS40"/>
    <property type="match status" value="1"/>
</dbReference>
<dbReference type="InterPro" id="IPR036870">
    <property type="entry name" value="Ribosomal_bS18_sf"/>
</dbReference>
<evidence type="ECO:0000256" key="11">
    <source>
        <dbReference type="ARBA" id="ARBA00035515"/>
    </source>
</evidence>
<dbReference type="CDD" id="cd00337">
    <property type="entry name" value="Ribosomal_uL14"/>
    <property type="match status" value="1"/>
</dbReference>
<dbReference type="InterPro" id="IPR000218">
    <property type="entry name" value="Ribosomal_uL14"/>
</dbReference>
<evidence type="ECO:0000256" key="7">
    <source>
        <dbReference type="ARBA" id="ARBA00023128"/>
    </source>
</evidence>
<name>A0ABR4Q6Z5_9CEST</name>
<evidence type="ECO:0000256" key="6">
    <source>
        <dbReference type="ARBA" id="ARBA00022980"/>
    </source>
</evidence>
<dbReference type="InterPro" id="IPR040054">
    <property type="entry name" value="MRPS18B"/>
</dbReference>
<evidence type="ECO:0000256" key="2">
    <source>
        <dbReference type="ARBA" id="ARBA00006136"/>
    </source>
</evidence>
<dbReference type="Gene3D" id="4.10.640.10">
    <property type="entry name" value="Ribosomal protein S18"/>
    <property type="match status" value="1"/>
</dbReference>
<evidence type="ECO:0000256" key="3">
    <source>
        <dbReference type="ARBA" id="ARBA00010745"/>
    </source>
</evidence>
<accession>A0ABR4Q6Z5</accession>
<sequence>MKQGVPLEDLPMRVNFRGKPYKPVTLEESIQYLSSPEYQELYRGKPVWFYFRRNYKGHFPPKHPRKSCTRAHKLITSNPCPICRDEYLVIDYKNVDLLKQFLHPLSADILEPKITGLCEVQHKSLLLAIEMARDMGTIQMRLPFRLFDYSEYYGDVMRPEELRQLASHVVAASGSGGQLEPLDDIYRKAVRSLANLPPSITSLLHQSAIIPHIEEVAAKPPTVEIERPKIPNRYQMEETYRNCGRLDLAEIKWMAFLREAFVALTLGFRPICTSASCQFIAPQTRMRIVDNSQFSSIAPEQKRQLVKKGGTKQGAQEEPVTTTRDEVKDVKTFLQIGISGVSKRKPMVIRVYNQKNRGVTGDKVLLAVNGQKKRGWIVGCRMPSRNGWPRFESNNVVLVDDEGNPLGSRILVPIPSKLRSLQSTTDITKILSIATTFV</sequence>
<dbReference type="Gene3D" id="2.40.150.20">
    <property type="entry name" value="Ribosomal protein L14"/>
    <property type="match status" value="1"/>
</dbReference>
<keyword evidence="4" id="KW-0597">Phosphoprotein</keyword>
<evidence type="ECO:0000256" key="5">
    <source>
        <dbReference type="ARBA" id="ARBA00022946"/>
    </source>
</evidence>
<evidence type="ECO:0000313" key="13">
    <source>
        <dbReference type="Proteomes" id="UP001651158"/>
    </source>
</evidence>
<dbReference type="Proteomes" id="UP001651158">
    <property type="component" value="Unassembled WGS sequence"/>
</dbReference>
<evidence type="ECO:0000256" key="4">
    <source>
        <dbReference type="ARBA" id="ARBA00022553"/>
    </source>
</evidence>
<proteinExistence type="inferred from homology"/>
<dbReference type="EMBL" id="JAKROA010000009">
    <property type="protein sequence ID" value="KAL5105160.1"/>
    <property type="molecule type" value="Genomic_DNA"/>
</dbReference>
<dbReference type="Pfam" id="PF00238">
    <property type="entry name" value="Ribosomal_L14"/>
    <property type="match status" value="1"/>
</dbReference>
<reference evidence="12 13" key="1">
    <citation type="journal article" date="2022" name="Front. Cell. Infect. Microbiol.">
        <title>The Genomes of Two Strains of Taenia crassiceps the Animal Model for the Study of Human Cysticercosis.</title>
        <authorList>
            <person name="Bobes R.J."/>
            <person name="Estrada K."/>
            <person name="Rios-Valencia D.G."/>
            <person name="Calderon-Gallegos A."/>
            <person name="de la Torre P."/>
            <person name="Carrero J.C."/>
            <person name="Sanchez-Flores A."/>
            <person name="Laclette J.P."/>
        </authorList>
    </citation>
    <scope>NUCLEOTIDE SEQUENCE [LARGE SCALE GENOMIC DNA]</scope>
    <source>
        <strain evidence="12">WFUcys</strain>
    </source>
</reference>
<organism evidence="12 13">
    <name type="scientific">Taenia crassiceps</name>
    <dbReference type="NCBI Taxonomy" id="6207"/>
    <lineage>
        <taxon>Eukaryota</taxon>
        <taxon>Metazoa</taxon>
        <taxon>Spiralia</taxon>
        <taxon>Lophotrochozoa</taxon>
        <taxon>Platyhelminthes</taxon>
        <taxon>Cestoda</taxon>
        <taxon>Eucestoda</taxon>
        <taxon>Cyclophyllidea</taxon>
        <taxon>Taeniidae</taxon>
        <taxon>Taenia</taxon>
    </lineage>
</organism>
<evidence type="ECO:0000256" key="9">
    <source>
        <dbReference type="ARBA" id="ARBA00032055"/>
    </source>
</evidence>
<evidence type="ECO:0000256" key="10">
    <source>
        <dbReference type="ARBA" id="ARBA00035130"/>
    </source>
</evidence>
<dbReference type="PANTHER" id="PTHR13329">
    <property type="entry name" value="MITOCHONDRIAL RIBOSOMAL PROTEIN S18B"/>
    <property type="match status" value="1"/>
</dbReference>
<dbReference type="SUPFAM" id="SSF46911">
    <property type="entry name" value="Ribosomal protein S18"/>
    <property type="match status" value="1"/>
</dbReference>
<dbReference type="SUPFAM" id="SSF50193">
    <property type="entry name" value="Ribosomal protein L14"/>
    <property type="match status" value="1"/>
</dbReference>
<dbReference type="SMART" id="SM01374">
    <property type="entry name" value="Ribosomal_L14"/>
    <property type="match status" value="1"/>
</dbReference>
<evidence type="ECO:0000313" key="12">
    <source>
        <dbReference type="EMBL" id="KAL5105160.1"/>
    </source>
</evidence>
<comment type="similarity">
    <text evidence="3">Belongs to the universal ribosomal protein uL14 family.</text>
</comment>
<comment type="subcellular location">
    <subcellularLocation>
        <location evidence="1">Mitochondrion</location>
    </subcellularLocation>
</comment>
<keyword evidence="5" id="KW-0809">Transit peptide</keyword>
<comment type="caution">
    <text evidence="12">The sequence shown here is derived from an EMBL/GenBank/DDBJ whole genome shotgun (WGS) entry which is preliminary data.</text>
</comment>
<evidence type="ECO:0000256" key="8">
    <source>
        <dbReference type="ARBA" id="ARBA00023274"/>
    </source>
</evidence>
<dbReference type="Pfam" id="PF01084">
    <property type="entry name" value="Ribosomal_S18"/>
    <property type="match status" value="1"/>
</dbReference>
<evidence type="ECO:0000256" key="1">
    <source>
        <dbReference type="ARBA" id="ARBA00004173"/>
    </source>
</evidence>
<keyword evidence="13" id="KW-1185">Reference proteome</keyword>
<keyword evidence="7" id="KW-0496">Mitochondrion</keyword>
<dbReference type="InterPro" id="IPR036853">
    <property type="entry name" value="Ribosomal_uL14_sf"/>
</dbReference>
<protein>
    <recommendedName>
        <fullName evidence="10">Small ribosomal subunit protein mS40</fullName>
    </recommendedName>
    <alternativeName>
        <fullName evidence="9">28S ribosomal protein S18-2, mitochondrial</fullName>
    </alternativeName>
    <alternativeName>
        <fullName evidence="11">28S ribosomal protein S18b, mitochondrial</fullName>
    </alternativeName>
</protein>
<gene>
    <name evidence="12" type="ORF">TcWFU_003803</name>
</gene>
<dbReference type="GO" id="GO:0005840">
    <property type="term" value="C:ribosome"/>
    <property type="evidence" value="ECO:0007669"/>
    <property type="project" value="UniProtKB-KW"/>
</dbReference>
<keyword evidence="6 12" id="KW-0689">Ribosomal protein</keyword>
<keyword evidence="8" id="KW-0687">Ribonucleoprotein</keyword>
<dbReference type="HAMAP" id="MF_01367">
    <property type="entry name" value="Ribosomal_uL14"/>
    <property type="match status" value="1"/>
</dbReference>